<evidence type="ECO:0000256" key="12">
    <source>
        <dbReference type="ARBA" id="ARBA00030631"/>
    </source>
</evidence>
<evidence type="ECO:0000256" key="7">
    <source>
        <dbReference type="ARBA" id="ARBA00022723"/>
    </source>
</evidence>
<reference evidence="16" key="1">
    <citation type="submission" date="2021-03" db="EMBL/GenBank/DDBJ databases">
        <authorList>
            <person name="Tagirdzhanova G."/>
        </authorList>
    </citation>
    <scope>NUCLEOTIDE SEQUENCE</scope>
</reference>
<comment type="similarity">
    <text evidence="4">Belongs to the isocitrate and isopropylmalate dehydrogenases family.</text>
</comment>
<comment type="cofactor">
    <cofactor evidence="2">
        <name>Mn(2+)</name>
        <dbReference type="ChEBI" id="CHEBI:29035"/>
    </cofactor>
</comment>
<dbReference type="EMBL" id="CAJPDQ010000007">
    <property type="protein sequence ID" value="CAF9912631.1"/>
    <property type="molecule type" value="Genomic_DNA"/>
</dbReference>
<keyword evidence="8" id="KW-0460">Magnesium</keyword>
<evidence type="ECO:0000256" key="11">
    <source>
        <dbReference type="ARBA" id="ARBA00023027"/>
    </source>
</evidence>
<evidence type="ECO:0000256" key="6">
    <source>
        <dbReference type="ARBA" id="ARBA00013012"/>
    </source>
</evidence>
<keyword evidence="10" id="KW-0560">Oxidoreductase</keyword>
<keyword evidence="17" id="KW-1185">Reference proteome</keyword>
<gene>
    <name evidence="16" type="primary">IDH2</name>
    <name evidence="16" type="ORF">GOMPHAMPRED_007713</name>
</gene>
<dbReference type="NCBIfam" id="TIGR00175">
    <property type="entry name" value="mito_nad_idh"/>
    <property type="match status" value="1"/>
</dbReference>
<keyword evidence="7" id="KW-0479">Metal-binding</keyword>
<dbReference type="Gene3D" id="3.40.718.10">
    <property type="entry name" value="Isopropylmalate Dehydrogenase"/>
    <property type="match status" value="1"/>
</dbReference>
<dbReference type="GO" id="GO:0051287">
    <property type="term" value="F:NAD binding"/>
    <property type="evidence" value="ECO:0007669"/>
    <property type="project" value="InterPro"/>
</dbReference>
<organism evidence="16 17">
    <name type="scientific">Gomphillus americanus</name>
    <dbReference type="NCBI Taxonomy" id="1940652"/>
    <lineage>
        <taxon>Eukaryota</taxon>
        <taxon>Fungi</taxon>
        <taxon>Dikarya</taxon>
        <taxon>Ascomycota</taxon>
        <taxon>Pezizomycotina</taxon>
        <taxon>Lecanoromycetes</taxon>
        <taxon>OSLEUM clade</taxon>
        <taxon>Ostropomycetidae</taxon>
        <taxon>Ostropales</taxon>
        <taxon>Graphidaceae</taxon>
        <taxon>Gomphilloideae</taxon>
        <taxon>Gomphillus</taxon>
    </lineage>
</organism>
<evidence type="ECO:0000259" key="15">
    <source>
        <dbReference type="SMART" id="SM01329"/>
    </source>
</evidence>
<proteinExistence type="inferred from homology"/>
<dbReference type="PANTHER" id="PTHR11835:SF34">
    <property type="entry name" value="ISOCITRATE DEHYDROGENASE [NAD] SUBUNIT ALPHA, MITOCHONDRIAL"/>
    <property type="match status" value="1"/>
</dbReference>
<sequence length="384" mass="41671">MLSSRSFTIFSRQCLSRSSKKWSPALIQIQSRSYVAAKDEVAKFRGTKNPNGNYTVTLIEGDGIGPEISQSVKDIFKAAQAPIEWEPVDVTPQLKDGKTVIPDEAIESVKRNLIALKGPLATPIGKGHVSLNLTLRRTFNLFANVRPCKSIQGYKTPYDNVDTVLIRENTEGEYSGIEHVVVPGVVQSIKLITRRASERVLRYAFQYAEQVGKQKVRVVHKATIMKMSDGLFLGTARKVAQEFPGIEFDAELLDNACLKITTDPAPYADKVLVMPNLYGDILSDMCAGLIGGLGLTPSANIGEEVAIMEAVHGSAPDIAGKGLANPTALLLSSIMMLRYMGLGSHASKIEKAIFDTLAEGKTITRDLGGKASTSEYADAIITRL</sequence>
<name>A0A8H3ETW4_9LECA</name>
<dbReference type="GO" id="GO:0006102">
    <property type="term" value="P:isocitrate metabolic process"/>
    <property type="evidence" value="ECO:0007669"/>
    <property type="project" value="TreeGrafter"/>
</dbReference>
<dbReference type="OrthoDB" id="10261637at2759"/>
<dbReference type="InterPro" id="IPR004434">
    <property type="entry name" value="Isocitrate_DH_NAD"/>
</dbReference>
<dbReference type="GO" id="GO:0004449">
    <property type="term" value="F:isocitrate dehydrogenase (NAD+) activity"/>
    <property type="evidence" value="ECO:0007669"/>
    <property type="project" value="UniProtKB-EC"/>
</dbReference>
<evidence type="ECO:0000256" key="5">
    <source>
        <dbReference type="ARBA" id="ARBA00011567"/>
    </source>
</evidence>
<comment type="catalytic activity">
    <reaction evidence="1">
        <text>D-threo-isocitrate + NAD(+) = 2-oxoglutarate + CO2 + NADH</text>
        <dbReference type="Rhea" id="RHEA:23632"/>
        <dbReference type="ChEBI" id="CHEBI:15562"/>
        <dbReference type="ChEBI" id="CHEBI:16526"/>
        <dbReference type="ChEBI" id="CHEBI:16810"/>
        <dbReference type="ChEBI" id="CHEBI:57540"/>
        <dbReference type="ChEBI" id="CHEBI:57945"/>
        <dbReference type="EC" id="1.1.1.41"/>
    </reaction>
</comment>
<accession>A0A8H3ETW4</accession>
<dbReference type="GO" id="GO:0000287">
    <property type="term" value="F:magnesium ion binding"/>
    <property type="evidence" value="ECO:0007669"/>
    <property type="project" value="InterPro"/>
</dbReference>
<evidence type="ECO:0000256" key="10">
    <source>
        <dbReference type="ARBA" id="ARBA00023002"/>
    </source>
</evidence>
<evidence type="ECO:0000256" key="8">
    <source>
        <dbReference type="ARBA" id="ARBA00022842"/>
    </source>
</evidence>
<dbReference type="SUPFAM" id="SSF53659">
    <property type="entry name" value="Isocitrate/Isopropylmalate dehydrogenase-like"/>
    <property type="match status" value="1"/>
</dbReference>
<evidence type="ECO:0000313" key="17">
    <source>
        <dbReference type="Proteomes" id="UP000664169"/>
    </source>
</evidence>
<comment type="caution">
    <text evidence="16">The sequence shown here is derived from an EMBL/GenBank/DDBJ whole genome shotgun (WGS) entry which is preliminary data.</text>
</comment>
<dbReference type="AlphaFoldDB" id="A0A8H3ETW4"/>
<keyword evidence="9" id="KW-0809">Transit peptide</keyword>
<comment type="cofactor">
    <cofactor evidence="3">
        <name>Mg(2+)</name>
        <dbReference type="ChEBI" id="CHEBI:18420"/>
    </cofactor>
</comment>
<protein>
    <recommendedName>
        <fullName evidence="14">Isocitrate dehydrogenase [NAD] subunit 2, mitochondrial</fullName>
        <ecNumber evidence="6">1.1.1.41</ecNumber>
    </recommendedName>
    <alternativeName>
        <fullName evidence="13">Isocitric dehydrogenase</fullName>
    </alternativeName>
    <alternativeName>
        <fullName evidence="12">NAD(+)-specific ICDH</fullName>
    </alternativeName>
</protein>
<evidence type="ECO:0000256" key="13">
    <source>
        <dbReference type="ARBA" id="ARBA00030683"/>
    </source>
</evidence>
<evidence type="ECO:0000313" key="16">
    <source>
        <dbReference type="EMBL" id="CAF9912631.1"/>
    </source>
</evidence>
<evidence type="ECO:0000256" key="1">
    <source>
        <dbReference type="ARBA" id="ARBA00000837"/>
    </source>
</evidence>
<dbReference type="InterPro" id="IPR024084">
    <property type="entry name" value="IsoPropMal-DH-like_dom"/>
</dbReference>
<dbReference type="SMART" id="SM01329">
    <property type="entry name" value="Iso_dh"/>
    <property type="match status" value="1"/>
</dbReference>
<dbReference type="PANTHER" id="PTHR11835">
    <property type="entry name" value="DECARBOXYLATING DEHYDROGENASES-ISOCITRATE, ISOPROPYLMALATE, TARTRATE"/>
    <property type="match status" value="1"/>
</dbReference>
<keyword evidence="11" id="KW-0520">NAD</keyword>
<evidence type="ECO:0000256" key="3">
    <source>
        <dbReference type="ARBA" id="ARBA00001946"/>
    </source>
</evidence>
<evidence type="ECO:0000256" key="2">
    <source>
        <dbReference type="ARBA" id="ARBA00001936"/>
    </source>
</evidence>
<evidence type="ECO:0000256" key="4">
    <source>
        <dbReference type="ARBA" id="ARBA00007769"/>
    </source>
</evidence>
<evidence type="ECO:0000256" key="14">
    <source>
        <dbReference type="ARBA" id="ARBA00072026"/>
    </source>
</evidence>
<dbReference type="FunFam" id="3.40.718.10:FF:000003">
    <property type="entry name" value="Isocitrate dehydrogenase [NAD] subunit, mitochondrial"/>
    <property type="match status" value="1"/>
</dbReference>
<dbReference type="PROSITE" id="PS00470">
    <property type="entry name" value="IDH_IMDH"/>
    <property type="match status" value="1"/>
</dbReference>
<dbReference type="Proteomes" id="UP000664169">
    <property type="component" value="Unassembled WGS sequence"/>
</dbReference>
<dbReference type="GO" id="GO:0005739">
    <property type="term" value="C:mitochondrion"/>
    <property type="evidence" value="ECO:0007669"/>
    <property type="project" value="TreeGrafter"/>
</dbReference>
<dbReference type="Pfam" id="PF00180">
    <property type="entry name" value="Iso_dh"/>
    <property type="match status" value="1"/>
</dbReference>
<dbReference type="GO" id="GO:0006099">
    <property type="term" value="P:tricarboxylic acid cycle"/>
    <property type="evidence" value="ECO:0007669"/>
    <property type="project" value="InterPro"/>
</dbReference>
<feature type="domain" description="Isopropylmalate dehydrogenase-like" evidence="15">
    <location>
        <begin position="55"/>
        <end position="380"/>
    </location>
</feature>
<dbReference type="EC" id="1.1.1.41" evidence="6"/>
<dbReference type="InterPro" id="IPR019818">
    <property type="entry name" value="IsoCit/isopropylmalate_DH_CS"/>
</dbReference>
<comment type="subunit">
    <text evidence="5">Octamer of two non-identical subunits IDH1 and IDH2.</text>
</comment>
<evidence type="ECO:0000256" key="9">
    <source>
        <dbReference type="ARBA" id="ARBA00022946"/>
    </source>
</evidence>